<feature type="chain" id="PRO_5016360046" evidence="2">
    <location>
        <begin position="23"/>
        <end position="228"/>
    </location>
</feature>
<keyword evidence="2" id="KW-0732">Signal</keyword>
<keyword evidence="4" id="KW-1185">Reference proteome</keyword>
<dbReference type="EMBL" id="QFYQ01000001">
    <property type="protein sequence ID" value="RAK54045.1"/>
    <property type="molecule type" value="Genomic_DNA"/>
</dbReference>
<reference evidence="4" key="1">
    <citation type="submission" date="2018-05" db="EMBL/GenBank/DDBJ databases">
        <authorList>
            <person name="Li X."/>
        </authorList>
    </citation>
    <scope>NUCLEOTIDE SEQUENCE [LARGE SCALE GENOMIC DNA]</scope>
    <source>
        <strain evidence="4">LX32</strain>
    </source>
</reference>
<dbReference type="RefSeq" id="WP_111527796.1">
    <property type="nucleotide sequence ID" value="NZ_JBHRSG010000002.1"/>
</dbReference>
<dbReference type="InterPro" id="IPR008325">
    <property type="entry name" value="EipA-like"/>
</dbReference>
<dbReference type="OrthoDB" id="9796051at2"/>
<dbReference type="AlphaFoldDB" id="A0A328AHQ4"/>
<feature type="compositionally biased region" description="Pro residues" evidence="1">
    <location>
        <begin position="31"/>
        <end position="53"/>
    </location>
</feature>
<feature type="signal peptide" evidence="2">
    <location>
        <begin position="1"/>
        <end position="22"/>
    </location>
</feature>
<evidence type="ECO:0000313" key="3">
    <source>
        <dbReference type="EMBL" id="RAK54045.1"/>
    </source>
</evidence>
<comment type="caution">
    <text evidence="3">The sequence shown here is derived from an EMBL/GenBank/DDBJ whole genome shotgun (WGS) entry which is preliminary data.</text>
</comment>
<proteinExistence type="predicted"/>
<dbReference type="Pfam" id="PF06577">
    <property type="entry name" value="EipA"/>
    <property type="match status" value="1"/>
</dbReference>
<feature type="region of interest" description="Disordered" evidence="1">
    <location>
        <begin position="18"/>
        <end position="71"/>
    </location>
</feature>
<name>A0A328AHQ4_9CAUL</name>
<accession>A0A328AHQ4</accession>
<gene>
    <name evidence="3" type="ORF">DJ017_05665</name>
</gene>
<organism evidence="3 4">
    <name type="scientific">Phenylobacterium soli</name>
    <dbReference type="NCBI Taxonomy" id="2170551"/>
    <lineage>
        <taxon>Bacteria</taxon>
        <taxon>Pseudomonadati</taxon>
        <taxon>Pseudomonadota</taxon>
        <taxon>Alphaproteobacteria</taxon>
        <taxon>Caulobacterales</taxon>
        <taxon>Caulobacteraceae</taxon>
        <taxon>Phenylobacterium</taxon>
    </lineage>
</organism>
<sequence>MDRRTLIVSGLVSLGAASFAHAQTETRTLPPAEPRGAAPPPPPPPPEAPPTPNSTPAYPAEGAPPPHAKTYSEDEIVGSVSDFLGVTAESAGAAVERIFAKQGRPTAYIAGTEGSGAIGIGARYGKGLLYMKDRAPIEVYWQGPSIGFDTGGNASRVFTLCYHLDDPNLIFQRFPGVEGSAYFIGGIGVNYQQADEIILAPMRAGIGFRLGANVGYLAYTRKRHILPF</sequence>
<protein>
    <submittedName>
        <fullName evidence="3">DUF1134 domain-containing protein</fullName>
    </submittedName>
</protein>
<dbReference type="Proteomes" id="UP000249254">
    <property type="component" value="Unassembled WGS sequence"/>
</dbReference>
<evidence type="ECO:0000313" key="4">
    <source>
        <dbReference type="Proteomes" id="UP000249254"/>
    </source>
</evidence>
<evidence type="ECO:0000256" key="1">
    <source>
        <dbReference type="SAM" id="MobiDB-lite"/>
    </source>
</evidence>
<evidence type="ECO:0000256" key="2">
    <source>
        <dbReference type="SAM" id="SignalP"/>
    </source>
</evidence>